<feature type="non-terminal residue" evidence="2">
    <location>
        <position position="78"/>
    </location>
</feature>
<accession>A0A6V7HFM0</accession>
<organism evidence="2 3">
    <name type="scientific">Heterotrigona itama</name>
    <dbReference type="NCBI Taxonomy" id="395501"/>
    <lineage>
        <taxon>Eukaryota</taxon>
        <taxon>Metazoa</taxon>
        <taxon>Ecdysozoa</taxon>
        <taxon>Arthropoda</taxon>
        <taxon>Hexapoda</taxon>
        <taxon>Insecta</taxon>
        <taxon>Pterygota</taxon>
        <taxon>Neoptera</taxon>
        <taxon>Endopterygota</taxon>
        <taxon>Hymenoptera</taxon>
        <taxon>Apocrita</taxon>
        <taxon>Aculeata</taxon>
        <taxon>Apoidea</taxon>
        <taxon>Anthophila</taxon>
        <taxon>Apidae</taxon>
        <taxon>Heterotrigona</taxon>
    </lineage>
</organism>
<reference evidence="2" key="1">
    <citation type="submission" date="2020-07" db="EMBL/GenBank/DDBJ databases">
        <authorList>
            <person name="Nazaruddin N."/>
        </authorList>
    </citation>
    <scope>NUCLEOTIDE SEQUENCE</scope>
</reference>
<keyword evidence="3" id="KW-1185">Reference proteome</keyword>
<gene>
    <name evidence="2" type="ORF">MHI_LOCUS733485</name>
</gene>
<sequence>MSIFRLIYGLLTWAMARAISTSWNPSFTPATILHQPVYEKTGGTAQYALYDVSDSLLLAQQDQCSLYKVAMNQQFYFE</sequence>
<feature type="chain" id="PRO_5027787390" evidence="1">
    <location>
        <begin position="19"/>
        <end position="78"/>
    </location>
</feature>
<comment type="caution">
    <text evidence="2">The sequence shown here is derived from an EMBL/GenBank/DDBJ whole genome shotgun (WGS) entry which is preliminary data.</text>
</comment>
<dbReference type="Proteomes" id="UP000752696">
    <property type="component" value="Unassembled WGS sequence"/>
</dbReference>
<feature type="signal peptide" evidence="1">
    <location>
        <begin position="1"/>
        <end position="18"/>
    </location>
</feature>
<evidence type="ECO:0000313" key="3">
    <source>
        <dbReference type="Proteomes" id="UP000752696"/>
    </source>
</evidence>
<protein>
    <submittedName>
        <fullName evidence="2">Uncharacterized protein</fullName>
    </submittedName>
</protein>
<proteinExistence type="predicted"/>
<name>A0A6V7HFM0_9HYME</name>
<keyword evidence="1" id="KW-0732">Signal</keyword>
<dbReference type="AlphaFoldDB" id="A0A6V7HFM0"/>
<dbReference type="EMBL" id="CAJDYZ010010052">
    <property type="protein sequence ID" value="CAD1477522.1"/>
    <property type="molecule type" value="Genomic_DNA"/>
</dbReference>
<dbReference type="OrthoDB" id="8793160at2759"/>
<evidence type="ECO:0000313" key="2">
    <source>
        <dbReference type="EMBL" id="CAD1477522.1"/>
    </source>
</evidence>
<evidence type="ECO:0000256" key="1">
    <source>
        <dbReference type="SAM" id="SignalP"/>
    </source>
</evidence>